<feature type="compositionally biased region" description="Low complexity" evidence="1">
    <location>
        <begin position="342"/>
        <end position="361"/>
    </location>
</feature>
<dbReference type="GO" id="GO:0003676">
    <property type="term" value="F:nucleic acid binding"/>
    <property type="evidence" value="ECO:0007669"/>
    <property type="project" value="InterPro"/>
</dbReference>
<organism evidence="2 3">
    <name type="scientific">Symbiodinium microadriaticum</name>
    <name type="common">Dinoflagellate</name>
    <name type="synonym">Zooxanthella microadriatica</name>
    <dbReference type="NCBI Taxonomy" id="2951"/>
    <lineage>
        <taxon>Eukaryota</taxon>
        <taxon>Sar</taxon>
        <taxon>Alveolata</taxon>
        <taxon>Dinophyceae</taxon>
        <taxon>Suessiales</taxon>
        <taxon>Symbiodiniaceae</taxon>
        <taxon>Symbiodinium</taxon>
    </lineage>
</organism>
<dbReference type="InterPro" id="IPR001878">
    <property type="entry name" value="Znf_CCHC"/>
</dbReference>
<dbReference type="SUPFAM" id="SSF57756">
    <property type="entry name" value="Retrovirus zinc finger-like domains"/>
    <property type="match status" value="1"/>
</dbReference>
<sequence>MTTPVGFAAGQQTAGAEPAASQGAAAQEAVVQHIAATTAGHVATQRRSEQLARLVQRPDIYKPETRDQETDQWVDWRFSFVSCLGVIDNKFVEELEWVEAQASTEKPMETMDLQTQTRSRELYAILLSFVRKRPARLVRAVVRNNGYEAWRQLLVEMMPSSRQRQLALVSQLTATKLDPGRALSEQVELIREYERVSGSRYSEDLRISTIVAAAPPALQAQLHMALGPETTYQEVRDKILLYERSTAKWHTNTSLSMPSLQDSSGSTPMEVDRVEKGKKGKGKKGKSTKDGSKGKDGKGKKKGKSKGGSGRDTSAPECFNCGKRGHYARDCWSKPVQEMDLPATPSGASTSSAASTSASTTQGKGVRMIRMVTPPSEVYDMAEDENEGDYDFEVRAVTFLKYKAKFPPADGEAQDGMQCEIILDSGADASMVPESFRHLGEELADSAAPLLTDAQGNTIGTKGVKRYEFLLEDVAGKRCLIRENCVVGPVRCPLLAVGKLLRRGWQLKHDGGAGHRKLHLRSPLGERGHIRAFTEIPRSLPDRVPKMDLPAEILEKVGVAGMHSLGCGWKMHYSPAATVLMDGREWYDADYWCCRTTFLQSEGGKWLQIENSSDYSYEANPCGEFLTWGLEPKASERFQYEPSPQEELEAYVGTWAAKPVEDGMVRELRQDKEPGRPPPQEHARQCVAATPVVQVDFYYTKVDAESRAQPSARQGTSLSDGEPSVKALVRSTAAARQGRRTQQRTTPVGVHEANGAAERAIQTVRRLGNTFVEEFESKKGKLSVGSHLRVWVQGHAAFIYNRFHLLPGINKICFELAYGGKVFDQKLCEFGEFGEVVYGRVVCKYKGEAQWLKGIWCGINPRNGAHRLMSTFGHLECNAVRRGNADIQMTAEALEAEMFGLPWEHGVVEKRRQAKRRQQPQAVGLPILSEPSALLAPPTPATPGAASGGMPATPALSFGAPATPAREQEGPGDEAGSDPPTSTSSEDELLAAADASPSGVKRKAGHGDEQPPAARPKAAPAEPSQGEKRKAADSPRGSEPGGGEPAIRTVETVDAEWHETAGIEEEETLGGDEEMANDDLPPTLPQATVDELDEAAEIEEIERLEKMGVLLPNIGEDAEPLSTTFAKVWKKGEHGWFRRARLVARQYKWATQMNDDETFAPASVAPLGRLIPMIAMTWGTPIYVLDIKLAYLTVEQPADEPVVISSPASWYKRHREHKRWKLGRVLPGQRRGAQEWFLKFNGDLTCCHLEGMTEVPTLYRSLCGSYGAQLHVDDMLSTVHRRSRHVEPLHQKLKSKYTVKIAGPYVEPGDEFEFLKRRYLIEADHSITVRPATRFYYDIWELTGKPKQRSTPGPQEHVFDKDEGNALSAEASTTFRTVVGKLLYISCERPDAQVVIQHLASKASKPTTTSQKVLEHLAGYLWGTQGYGINLRMRQGESIMRCEGEPPTAKPTKAASHLVEAVSDSNFANDRATRSQKVVTMSRAGGIDPDVNLVARADSSGKSHRWVARKELRIAAVPTEVNPADLGTKVLAAKRLLMLLFILGMVTDNGERVGEGEYIERRGRNGSQGSRVFRLAQMLVAMNLQGCSVQGTNEDLVESLLVKFAFLSWNKTWRRAKAKDRSEHKAQNHSEHKAKNHEHKAENHEHKAESMVAFLVLPRGRVVENKHKYQADVQEMIGRAWASVAHPTAKANPTPQNTTPRGYMVIAPGARQAMLSTFRDAEIYEEVPGGAALADQFSSFLGPLDCGRGLRLGTPFEAFRQTPTVEKSYG</sequence>
<comment type="caution">
    <text evidence="2">The sequence shown here is derived from an EMBL/GenBank/DDBJ whole genome shotgun (WGS) entry which is preliminary data.</text>
</comment>
<dbReference type="Pfam" id="PF07727">
    <property type="entry name" value="RVT_2"/>
    <property type="match status" value="1"/>
</dbReference>
<protein>
    <submittedName>
        <fullName evidence="2">Retrovirus-related Pol polyprotein from transposon TNT 1-94</fullName>
    </submittedName>
</protein>
<feature type="compositionally biased region" description="Low complexity" evidence="1">
    <location>
        <begin position="928"/>
        <end position="955"/>
    </location>
</feature>
<evidence type="ECO:0000256" key="1">
    <source>
        <dbReference type="SAM" id="MobiDB-lite"/>
    </source>
</evidence>
<feature type="compositionally biased region" description="Acidic residues" evidence="1">
    <location>
        <begin position="1062"/>
        <end position="1074"/>
    </location>
</feature>
<feature type="region of interest" description="Disordered" evidence="1">
    <location>
        <begin position="338"/>
        <end position="364"/>
    </location>
</feature>
<accession>A0A1Q9DE96</accession>
<feature type="compositionally biased region" description="Low complexity" evidence="1">
    <location>
        <begin position="1011"/>
        <end position="1023"/>
    </location>
</feature>
<dbReference type="InterPro" id="IPR036875">
    <property type="entry name" value="Znf_CCHC_sf"/>
</dbReference>
<feature type="region of interest" description="Disordered" evidence="1">
    <location>
        <begin position="1618"/>
        <end position="1645"/>
    </location>
</feature>
<feature type="compositionally biased region" description="Basic and acidic residues" evidence="1">
    <location>
        <begin position="287"/>
        <end position="297"/>
    </location>
</feature>
<feature type="compositionally biased region" description="Basic and acidic residues" evidence="1">
    <location>
        <begin position="1619"/>
        <end position="1645"/>
    </location>
</feature>
<dbReference type="SMART" id="SM00343">
    <property type="entry name" value="ZnF_C2HC"/>
    <property type="match status" value="1"/>
</dbReference>
<evidence type="ECO:0000313" key="3">
    <source>
        <dbReference type="Proteomes" id="UP000186817"/>
    </source>
</evidence>
<feature type="region of interest" description="Disordered" evidence="1">
    <location>
        <begin position="1"/>
        <end position="20"/>
    </location>
</feature>
<dbReference type="GO" id="GO:0004190">
    <property type="term" value="F:aspartic-type endopeptidase activity"/>
    <property type="evidence" value="ECO:0007669"/>
    <property type="project" value="InterPro"/>
</dbReference>
<proteinExistence type="predicted"/>
<dbReference type="Gene3D" id="4.10.60.10">
    <property type="entry name" value="Zinc finger, CCHC-type"/>
    <property type="match status" value="1"/>
</dbReference>
<gene>
    <name evidence="2" type="ORF">AK812_SmicGene24636</name>
</gene>
<dbReference type="InterPro" id="IPR013103">
    <property type="entry name" value="RVT_2"/>
</dbReference>
<dbReference type="OrthoDB" id="421409at2759"/>
<dbReference type="EMBL" id="LSRX01000579">
    <property type="protein sequence ID" value="OLP93472.1"/>
    <property type="molecule type" value="Genomic_DNA"/>
</dbReference>
<dbReference type="PROSITE" id="PS50158">
    <property type="entry name" value="ZF_CCHC"/>
    <property type="match status" value="1"/>
</dbReference>
<dbReference type="GO" id="GO:0006508">
    <property type="term" value="P:proteolysis"/>
    <property type="evidence" value="ECO:0007669"/>
    <property type="project" value="InterPro"/>
</dbReference>
<keyword evidence="3" id="KW-1185">Reference proteome</keyword>
<dbReference type="Proteomes" id="UP000186817">
    <property type="component" value="Unassembled WGS sequence"/>
</dbReference>
<name>A0A1Q9DE96_SYMMI</name>
<evidence type="ECO:0000313" key="2">
    <source>
        <dbReference type="EMBL" id="OLP93472.1"/>
    </source>
</evidence>
<reference evidence="2 3" key="1">
    <citation type="submission" date="2016-02" db="EMBL/GenBank/DDBJ databases">
        <title>Genome analysis of coral dinoflagellate symbionts highlights evolutionary adaptations to a symbiotic lifestyle.</title>
        <authorList>
            <person name="Aranda M."/>
            <person name="Li Y."/>
            <person name="Liew Y.J."/>
            <person name="Baumgarten S."/>
            <person name="Simakov O."/>
            <person name="Wilson M."/>
            <person name="Piel J."/>
            <person name="Ashoor H."/>
            <person name="Bougouffa S."/>
            <person name="Bajic V.B."/>
            <person name="Ryu T."/>
            <person name="Ravasi T."/>
            <person name="Bayer T."/>
            <person name="Micklem G."/>
            <person name="Kim H."/>
            <person name="Bhak J."/>
            <person name="Lajeunesse T.C."/>
            <person name="Voolstra C.R."/>
        </authorList>
    </citation>
    <scope>NUCLEOTIDE SEQUENCE [LARGE SCALE GENOMIC DNA]</scope>
    <source>
        <strain evidence="2 3">CCMP2467</strain>
    </source>
</reference>
<feature type="region of interest" description="Disordered" evidence="1">
    <location>
        <begin position="253"/>
        <end position="319"/>
    </location>
</feature>
<feature type="region of interest" description="Disordered" evidence="1">
    <location>
        <begin position="910"/>
        <end position="1074"/>
    </location>
</feature>
<feature type="compositionally biased region" description="Polar residues" evidence="1">
    <location>
        <begin position="253"/>
        <end position="267"/>
    </location>
</feature>
<dbReference type="InterPro" id="IPR001969">
    <property type="entry name" value="Aspartic_peptidase_AS"/>
</dbReference>
<dbReference type="PROSITE" id="PS00141">
    <property type="entry name" value="ASP_PROTEASE"/>
    <property type="match status" value="1"/>
</dbReference>
<dbReference type="Pfam" id="PF00098">
    <property type="entry name" value="zf-CCHC"/>
    <property type="match status" value="1"/>
</dbReference>
<dbReference type="GO" id="GO:0008270">
    <property type="term" value="F:zinc ion binding"/>
    <property type="evidence" value="ECO:0007669"/>
    <property type="project" value="InterPro"/>
</dbReference>